<dbReference type="InterPro" id="IPR011701">
    <property type="entry name" value="MFS"/>
</dbReference>
<dbReference type="GO" id="GO:0005886">
    <property type="term" value="C:plasma membrane"/>
    <property type="evidence" value="ECO:0007669"/>
    <property type="project" value="UniProtKB-SubCell"/>
</dbReference>
<dbReference type="EMBL" id="QJJM01000007">
    <property type="protein sequence ID" value="PXW75251.1"/>
    <property type="molecule type" value="Genomic_DNA"/>
</dbReference>
<feature type="transmembrane region" description="Helical" evidence="8">
    <location>
        <begin position="298"/>
        <end position="319"/>
    </location>
</feature>
<dbReference type="Gene3D" id="1.20.1720.10">
    <property type="entry name" value="Multidrug resistance protein D"/>
    <property type="match status" value="1"/>
</dbReference>
<keyword evidence="7 8" id="KW-0472">Membrane</keyword>
<evidence type="ECO:0000256" key="3">
    <source>
        <dbReference type="ARBA" id="ARBA00022448"/>
    </source>
</evidence>
<dbReference type="InterPro" id="IPR004812">
    <property type="entry name" value="Efflux_drug-R_Bcr/CmlA"/>
</dbReference>
<evidence type="ECO:0000313" key="10">
    <source>
        <dbReference type="EMBL" id="PXW75251.1"/>
    </source>
</evidence>
<keyword evidence="8" id="KW-0997">Cell inner membrane</keyword>
<evidence type="ECO:0000256" key="4">
    <source>
        <dbReference type="ARBA" id="ARBA00022475"/>
    </source>
</evidence>
<keyword evidence="11" id="KW-1185">Reference proteome</keyword>
<accession>A0A2V3V2V4</accession>
<evidence type="ECO:0000259" key="9">
    <source>
        <dbReference type="PROSITE" id="PS50850"/>
    </source>
</evidence>
<keyword evidence="5 8" id="KW-0812">Transmembrane</keyword>
<feature type="transmembrane region" description="Helical" evidence="8">
    <location>
        <begin position="389"/>
        <end position="408"/>
    </location>
</feature>
<feature type="transmembrane region" description="Helical" evidence="8">
    <location>
        <begin position="95"/>
        <end position="114"/>
    </location>
</feature>
<evidence type="ECO:0000256" key="8">
    <source>
        <dbReference type="RuleBase" id="RU365088"/>
    </source>
</evidence>
<reference evidence="10 11" key="1">
    <citation type="submission" date="2018-05" db="EMBL/GenBank/DDBJ databases">
        <title>Genomic Encyclopedia of Type Strains, Phase IV (KMG-IV): sequencing the most valuable type-strain genomes for metagenomic binning, comparative biology and taxonomic classification.</title>
        <authorList>
            <person name="Goeker M."/>
        </authorList>
    </citation>
    <scope>NUCLEOTIDE SEQUENCE [LARGE SCALE GENOMIC DNA]</scope>
    <source>
        <strain evidence="10 11">DSM 3183</strain>
    </source>
</reference>
<gene>
    <name evidence="10" type="ORF">C7451_107222</name>
</gene>
<dbReference type="PANTHER" id="PTHR23502">
    <property type="entry name" value="MAJOR FACILITATOR SUPERFAMILY"/>
    <property type="match status" value="1"/>
</dbReference>
<dbReference type="InterPro" id="IPR036259">
    <property type="entry name" value="MFS_trans_sf"/>
</dbReference>
<feature type="transmembrane region" description="Helical" evidence="8">
    <location>
        <begin position="267"/>
        <end position="286"/>
    </location>
</feature>
<dbReference type="PROSITE" id="PS50850">
    <property type="entry name" value="MFS"/>
    <property type="match status" value="1"/>
</dbReference>
<feature type="transmembrane region" description="Helical" evidence="8">
    <location>
        <begin position="233"/>
        <end position="251"/>
    </location>
</feature>
<evidence type="ECO:0000313" key="11">
    <source>
        <dbReference type="Proteomes" id="UP000248014"/>
    </source>
</evidence>
<dbReference type="InterPro" id="IPR020846">
    <property type="entry name" value="MFS_dom"/>
</dbReference>
<protein>
    <recommendedName>
        <fullName evidence="8">Bcr/CflA family efflux transporter</fullName>
    </recommendedName>
</protein>
<comment type="caution">
    <text evidence="10">The sequence shown here is derived from an EMBL/GenBank/DDBJ whole genome shotgun (WGS) entry which is preliminary data.</text>
</comment>
<dbReference type="Pfam" id="PF07690">
    <property type="entry name" value="MFS_1"/>
    <property type="match status" value="1"/>
</dbReference>
<comment type="caution">
    <text evidence="8">Lacks conserved residue(s) required for the propagation of feature annotation.</text>
</comment>
<dbReference type="CDD" id="cd17320">
    <property type="entry name" value="MFS_MdfA_MDR_like"/>
    <property type="match status" value="1"/>
</dbReference>
<feature type="transmembrane region" description="Helical" evidence="8">
    <location>
        <begin position="325"/>
        <end position="345"/>
    </location>
</feature>
<evidence type="ECO:0000256" key="7">
    <source>
        <dbReference type="ARBA" id="ARBA00023136"/>
    </source>
</evidence>
<dbReference type="GO" id="GO:0042910">
    <property type="term" value="F:xenobiotic transmembrane transporter activity"/>
    <property type="evidence" value="ECO:0007669"/>
    <property type="project" value="InterPro"/>
</dbReference>
<feature type="transmembrane region" description="Helical" evidence="8">
    <location>
        <begin position="181"/>
        <end position="201"/>
    </location>
</feature>
<feature type="transmembrane region" description="Helical" evidence="8">
    <location>
        <begin position="120"/>
        <end position="141"/>
    </location>
</feature>
<evidence type="ECO:0000256" key="1">
    <source>
        <dbReference type="ARBA" id="ARBA00004651"/>
    </source>
</evidence>
<dbReference type="SUPFAM" id="SSF103473">
    <property type="entry name" value="MFS general substrate transporter"/>
    <property type="match status" value="1"/>
</dbReference>
<evidence type="ECO:0000256" key="6">
    <source>
        <dbReference type="ARBA" id="ARBA00022989"/>
    </source>
</evidence>
<keyword evidence="3 8" id="KW-0813">Transport</keyword>
<feature type="transmembrane region" description="Helical" evidence="8">
    <location>
        <begin position="28"/>
        <end position="47"/>
    </location>
</feature>
<keyword evidence="6 8" id="KW-1133">Transmembrane helix</keyword>
<keyword evidence="4" id="KW-1003">Cell membrane</keyword>
<comment type="similarity">
    <text evidence="2 8">Belongs to the major facilitator superfamily. Bcr/CmlA family.</text>
</comment>
<dbReference type="NCBIfam" id="TIGR00710">
    <property type="entry name" value="efflux_Bcr_CflA"/>
    <property type="match status" value="1"/>
</dbReference>
<evidence type="ECO:0000256" key="2">
    <source>
        <dbReference type="ARBA" id="ARBA00006236"/>
    </source>
</evidence>
<feature type="domain" description="Major facilitator superfamily (MFS) profile" evidence="9">
    <location>
        <begin position="28"/>
        <end position="412"/>
    </location>
</feature>
<feature type="transmembrane region" description="Helical" evidence="8">
    <location>
        <begin position="153"/>
        <end position="175"/>
    </location>
</feature>
<name>A0A2V3V2V4_9SPHN</name>
<evidence type="ECO:0000256" key="5">
    <source>
        <dbReference type="ARBA" id="ARBA00022692"/>
    </source>
</evidence>
<comment type="subcellular location">
    <subcellularLocation>
        <location evidence="8">Cell inner membrane</location>
        <topology evidence="8">Multi-pass membrane protein</topology>
    </subcellularLocation>
    <subcellularLocation>
        <location evidence="1">Cell membrane</location>
        <topology evidence="1">Multi-pass membrane protein</topology>
    </subcellularLocation>
</comment>
<dbReference type="PANTHER" id="PTHR23502:SF132">
    <property type="entry name" value="POLYAMINE TRANSPORTER 2-RELATED"/>
    <property type="match status" value="1"/>
</dbReference>
<dbReference type="AlphaFoldDB" id="A0A2V3V2V4"/>
<proteinExistence type="inferred from homology"/>
<dbReference type="Proteomes" id="UP000248014">
    <property type="component" value="Unassembled WGS sequence"/>
</dbReference>
<feature type="transmembrane region" description="Helical" evidence="8">
    <location>
        <begin position="67"/>
        <end position="83"/>
    </location>
</feature>
<dbReference type="GO" id="GO:1990961">
    <property type="term" value="P:xenobiotic detoxification by transmembrane export across the plasma membrane"/>
    <property type="evidence" value="ECO:0007669"/>
    <property type="project" value="InterPro"/>
</dbReference>
<sequence>MHNEKILNMATTAVPGETGTFPMGTRELVAMMAALMALNALAIDSILPAFPALGAAFDVASPNDRQYVISSYLMGMGIGSLFYGPIGDQVGRKPVLLGSLLFYVIFGGACAFAPDFQTLLVLRFAQGFAAAAMGVLVVSVIRDIFSGDRMASFMSIIFIVFMAVPVLAPTVGQLILYFAQWQFIFILLAVMGSAVGVWVWLRLPETLRPENVIPIRLDTIGSTWFQVVFNRQGFGYVAGAGLLVGAMFGFLNSSQQVFADVFDAEAIFPYAFAAVAGAMAVSNFFNSRIVERFGARRVSHSALMAFLVLSLLQIAAANVPGEPMALFLVIVALNMAMVGFIGANFSSIAMEPFGAMAGAASSFQMAFRTVLGAGIGAIVGQAFDGTTLPMAVGFFSCGVAALVVILWAEKGKLFRRPGTCPNSPM</sequence>
<organism evidence="10 11">
    <name type="scientific">Blastomonas natatoria</name>
    <dbReference type="NCBI Taxonomy" id="34015"/>
    <lineage>
        <taxon>Bacteria</taxon>
        <taxon>Pseudomonadati</taxon>
        <taxon>Pseudomonadota</taxon>
        <taxon>Alphaproteobacteria</taxon>
        <taxon>Sphingomonadales</taxon>
        <taxon>Sphingomonadaceae</taxon>
        <taxon>Blastomonas</taxon>
    </lineage>
</organism>